<keyword evidence="5" id="KW-0804">Transcription</keyword>
<keyword evidence="9" id="KW-1185">Reference proteome</keyword>
<comment type="similarity">
    <text evidence="2">Belongs to the Mediator complex subunit 23 family.</text>
</comment>
<evidence type="ECO:0000256" key="2">
    <source>
        <dbReference type="ARBA" id="ARBA00010222"/>
    </source>
</evidence>
<dbReference type="PANTHER" id="PTHR12691:SF10">
    <property type="entry name" value="MEDIATOR OF RNA POLYMERASE II TRANSCRIPTION SUBUNIT 23"/>
    <property type="match status" value="1"/>
</dbReference>
<comment type="subcellular location">
    <subcellularLocation>
        <location evidence="1">Nucleus</location>
    </subcellularLocation>
</comment>
<evidence type="ECO:0000256" key="1">
    <source>
        <dbReference type="ARBA" id="ARBA00004123"/>
    </source>
</evidence>
<dbReference type="EMBL" id="JAPWTJ010000612">
    <property type="protein sequence ID" value="KAJ8976909.1"/>
    <property type="molecule type" value="Genomic_DNA"/>
</dbReference>
<evidence type="ECO:0000256" key="4">
    <source>
        <dbReference type="ARBA" id="ARBA00023015"/>
    </source>
</evidence>
<evidence type="ECO:0000256" key="7">
    <source>
        <dbReference type="ARBA" id="ARBA00031961"/>
    </source>
</evidence>
<organism evidence="8 9">
    <name type="scientific">Molorchus minor</name>
    <dbReference type="NCBI Taxonomy" id="1323400"/>
    <lineage>
        <taxon>Eukaryota</taxon>
        <taxon>Metazoa</taxon>
        <taxon>Ecdysozoa</taxon>
        <taxon>Arthropoda</taxon>
        <taxon>Hexapoda</taxon>
        <taxon>Insecta</taxon>
        <taxon>Pterygota</taxon>
        <taxon>Neoptera</taxon>
        <taxon>Endopterygota</taxon>
        <taxon>Coleoptera</taxon>
        <taxon>Polyphaga</taxon>
        <taxon>Cucujiformia</taxon>
        <taxon>Chrysomeloidea</taxon>
        <taxon>Cerambycidae</taxon>
        <taxon>Lamiinae</taxon>
        <taxon>Monochamini</taxon>
        <taxon>Molorchus</taxon>
    </lineage>
</organism>
<gene>
    <name evidence="8" type="ORF">NQ317_014081</name>
</gene>
<dbReference type="Pfam" id="PF11573">
    <property type="entry name" value="Med23"/>
    <property type="match status" value="1"/>
</dbReference>
<sequence>MAETLMPLNDILRCIDLIIETEKISAWQQEIKQYPASSSFTAPASDGITQASVRNGSAAPRKVCEVIITSETLQYNNSHFWIECFNLIKRIIDLVEYKGVREIMKGCCEKAKTLPWRLNSGLQPQTQALLNVAEKIMDRNACLLPGYLLVNELQKSLP</sequence>
<evidence type="ECO:0000256" key="6">
    <source>
        <dbReference type="ARBA" id="ARBA00023242"/>
    </source>
</evidence>
<name>A0ABQ9JFF7_9CUCU</name>
<evidence type="ECO:0000256" key="5">
    <source>
        <dbReference type="ARBA" id="ARBA00023163"/>
    </source>
</evidence>
<evidence type="ECO:0000313" key="9">
    <source>
        <dbReference type="Proteomes" id="UP001162164"/>
    </source>
</evidence>
<dbReference type="Proteomes" id="UP001162164">
    <property type="component" value="Unassembled WGS sequence"/>
</dbReference>
<evidence type="ECO:0000256" key="3">
    <source>
        <dbReference type="ARBA" id="ARBA00019696"/>
    </source>
</evidence>
<keyword evidence="6" id="KW-0539">Nucleus</keyword>
<dbReference type="InterPro" id="IPR021629">
    <property type="entry name" value="Mediator_Med23"/>
</dbReference>
<accession>A0ABQ9JFF7</accession>
<dbReference type="PANTHER" id="PTHR12691">
    <property type="entry name" value="MEDIATOR OF RNA POLYMERASE II TRANSCRIPTION SUBUNIT 23"/>
    <property type="match status" value="1"/>
</dbReference>
<protein>
    <recommendedName>
        <fullName evidence="3">Mediator of RNA polymerase II transcription subunit 23</fullName>
    </recommendedName>
    <alternativeName>
        <fullName evidence="7">Mediator complex subunit 23</fullName>
    </alternativeName>
</protein>
<proteinExistence type="inferred from homology"/>
<reference evidence="8" key="1">
    <citation type="journal article" date="2023" name="Insect Mol. Biol.">
        <title>Genome sequencing provides insights into the evolution of gene families encoding plant cell wall-degrading enzymes in longhorned beetles.</title>
        <authorList>
            <person name="Shin N.R."/>
            <person name="Okamura Y."/>
            <person name="Kirsch R."/>
            <person name="Pauchet Y."/>
        </authorList>
    </citation>
    <scope>NUCLEOTIDE SEQUENCE</scope>
    <source>
        <strain evidence="8">MMC_N1</strain>
    </source>
</reference>
<evidence type="ECO:0000313" key="8">
    <source>
        <dbReference type="EMBL" id="KAJ8976909.1"/>
    </source>
</evidence>
<comment type="caution">
    <text evidence="8">The sequence shown here is derived from an EMBL/GenBank/DDBJ whole genome shotgun (WGS) entry which is preliminary data.</text>
</comment>
<keyword evidence="4" id="KW-0805">Transcription regulation</keyword>